<evidence type="ECO:0000313" key="3">
    <source>
        <dbReference type="Proteomes" id="UP000823775"/>
    </source>
</evidence>
<evidence type="ECO:0000256" key="1">
    <source>
        <dbReference type="SAM" id="MobiDB-lite"/>
    </source>
</evidence>
<feature type="region of interest" description="Disordered" evidence="1">
    <location>
        <begin position="63"/>
        <end position="93"/>
    </location>
</feature>
<protein>
    <submittedName>
        <fullName evidence="2">Uncharacterized protein</fullName>
    </submittedName>
</protein>
<feature type="compositionally biased region" description="Polar residues" evidence="1">
    <location>
        <begin position="65"/>
        <end position="88"/>
    </location>
</feature>
<comment type="caution">
    <text evidence="2">The sequence shown here is derived from an EMBL/GenBank/DDBJ whole genome shotgun (WGS) entry which is preliminary data.</text>
</comment>
<keyword evidence="3" id="KW-1185">Reference proteome</keyword>
<dbReference type="Proteomes" id="UP000823775">
    <property type="component" value="Unassembled WGS sequence"/>
</dbReference>
<gene>
    <name evidence="2" type="ORF">HAX54_033125</name>
</gene>
<reference evidence="2 3" key="1">
    <citation type="journal article" date="2021" name="BMC Genomics">
        <title>Datura genome reveals duplications of psychoactive alkaloid biosynthetic genes and high mutation rate following tissue culture.</title>
        <authorList>
            <person name="Rajewski A."/>
            <person name="Carter-House D."/>
            <person name="Stajich J."/>
            <person name="Litt A."/>
        </authorList>
    </citation>
    <scope>NUCLEOTIDE SEQUENCE [LARGE SCALE GENOMIC DNA]</scope>
    <source>
        <strain evidence="2">AR-01</strain>
    </source>
</reference>
<sequence length="126" mass="13931">MSHGDEGQRSMNSKTQIMPPKSTANQRNTASAEVSIGNNIANLPPRTKMQTRNWACSATYDARVRSQNATTNNRRSREASVSQPSHVGTSEAESRGAIQMLAYLLLRQAIKAQHALVSIYMTRQEL</sequence>
<feature type="region of interest" description="Disordered" evidence="1">
    <location>
        <begin position="1"/>
        <end position="48"/>
    </location>
</feature>
<accession>A0ABS8VBT4</accession>
<dbReference type="EMBL" id="JACEIK010004230">
    <property type="protein sequence ID" value="MCD9644705.1"/>
    <property type="molecule type" value="Genomic_DNA"/>
</dbReference>
<proteinExistence type="predicted"/>
<feature type="compositionally biased region" description="Polar residues" evidence="1">
    <location>
        <begin position="9"/>
        <end position="41"/>
    </location>
</feature>
<organism evidence="2 3">
    <name type="scientific">Datura stramonium</name>
    <name type="common">Jimsonweed</name>
    <name type="synonym">Common thornapple</name>
    <dbReference type="NCBI Taxonomy" id="4076"/>
    <lineage>
        <taxon>Eukaryota</taxon>
        <taxon>Viridiplantae</taxon>
        <taxon>Streptophyta</taxon>
        <taxon>Embryophyta</taxon>
        <taxon>Tracheophyta</taxon>
        <taxon>Spermatophyta</taxon>
        <taxon>Magnoliopsida</taxon>
        <taxon>eudicotyledons</taxon>
        <taxon>Gunneridae</taxon>
        <taxon>Pentapetalae</taxon>
        <taxon>asterids</taxon>
        <taxon>lamiids</taxon>
        <taxon>Solanales</taxon>
        <taxon>Solanaceae</taxon>
        <taxon>Solanoideae</taxon>
        <taxon>Datureae</taxon>
        <taxon>Datura</taxon>
    </lineage>
</organism>
<name>A0ABS8VBT4_DATST</name>
<evidence type="ECO:0000313" key="2">
    <source>
        <dbReference type="EMBL" id="MCD9644705.1"/>
    </source>
</evidence>